<gene>
    <name evidence="1" type="ORF">WICMUC_005672</name>
</gene>
<sequence>MKLGMQNLKGLISRRYNSTVSRNIQPSANRCLNQLKSYDYSSYILSAYIPEPVRNHFIAIKALNVELSKIYPNNSNDQVKSKLGFTSNEMKLKIWKDSIVKVFQDRPVNEPITLLLKDCVNQEFNLTIEPFEIIFNSKQVFLDQGSFKSIDDICSYGEGYYSQFNYLIQNLLLSNDLSPSTILLTQSNQEIQKLIVEILAHLGQSQSLLSTILTIKFYAQNSNKVYLPNDLLINQDLSQESILRYFQNHKDVDHNFDKKLQNIIYEMSVTANDHFLSSKYKLDQLKLEIAKSLSSTDVDQLILRKSKFWKNGIPDCLFLPFMVSIPINDYLIQLEKYDFNILNKKLKNYNWKLIWNSYRFYQKRSI</sequence>
<reference evidence="1" key="1">
    <citation type="journal article" date="2021" name="Open Biol.">
        <title>Shared evolutionary footprints suggest mitochondrial oxidative damage underlies multiple complex I losses in fungi.</title>
        <authorList>
            <person name="Schikora-Tamarit M.A."/>
            <person name="Marcet-Houben M."/>
            <person name="Nosek J."/>
            <person name="Gabaldon T."/>
        </authorList>
    </citation>
    <scope>NUCLEOTIDE SEQUENCE</scope>
    <source>
        <strain evidence="1">CBS6341</strain>
    </source>
</reference>
<dbReference type="AlphaFoldDB" id="A0A9P8P828"/>
<comment type="caution">
    <text evidence="1">The sequence shown here is derived from an EMBL/GenBank/DDBJ whole genome shotgun (WGS) entry which is preliminary data.</text>
</comment>
<dbReference type="InterPro" id="IPR002060">
    <property type="entry name" value="Squ/phyt_synthse"/>
</dbReference>
<reference evidence="1" key="2">
    <citation type="submission" date="2021-01" db="EMBL/GenBank/DDBJ databases">
        <authorList>
            <person name="Schikora-Tamarit M.A."/>
        </authorList>
    </citation>
    <scope>NUCLEOTIDE SEQUENCE</scope>
    <source>
        <strain evidence="1">CBS6341</strain>
    </source>
</reference>
<dbReference type="Pfam" id="PF00494">
    <property type="entry name" value="SQS_PSY"/>
    <property type="match status" value="1"/>
</dbReference>
<organism evidence="1 2">
    <name type="scientific">Wickerhamomyces mucosus</name>
    <dbReference type="NCBI Taxonomy" id="1378264"/>
    <lineage>
        <taxon>Eukaryota</taxon>
        <taxon>Fungi</taxon>
        <taxon>Dikarya</taxon>
        <taxon>Ascomycota</taxon>
        <taxon>Saccharomycotina</taxon>
        <taxon>Saccharomycetes</taxon>
        <taxon>Phaffomycetales</taxon>
        <taxon>Wickerhamomycetaceae</taxon>
        <taxon>Wickerhamomyces</taxon>
    </lineage>
</organism>
<protein>
    <submittedName>
        <fullName evidence="1">Uncharacterized protein</fullName>
    </submittedName>
</protein>
<accession>A0A9P8P828</accession>
<dbReference type="Gene3D" id="1.10.600.10">
    <property type="entry name" value="Farnesyl Diphosphate Synthase"/>
    <property type="match status" value="1"/>
</dbReference>
<evidence type="ECO:0000313" key="2">
    <source>
        <dbReference type="Proteomes" id="UP000769528"/>
    </source>
</evidence>
<proteinExistence type="predicted"/>
<keyword evidence="2" id="KW-1185">Reference proteome</keyword>
<dbReference type="InterPro" id="IPR008949">
    <property type="entry name" value="Isoprenoid_synthase_dom_sf"/>
</dbReference>
<dbReference type="EMBL" id="JAEUBF010001445">
    <property type="protein sequence ID" value="KAH3666404.1"/>
    <property type="molecule type" value="Genomic_DNA"/>
</dbReference>
<name>A0A9P8P828_9ASCO</name>
<evidence type="ECO:0000313" key="1">
    <source>
        <dbReference type="EMBL" id="KAH3666404.1"/>
    </source>
</evidence>
<dbReference type="Proteomes" id="UP000769528">
    <property type="component" value="Unassembled WGS sequence"/>
</dbReference>
<dbReference type="OrthoDB" id="270318at2759"/>
<dbReference type="SUPFAM" id="SSF48576">
    <property type="entry name" value="Terpenoid synthases"/>
    <property type="match status" value="1"/>
</dbReference>